<evidence type="ECO:0000313" key="4">
    <source>
        <dbReference type="Proteomes" id="UP001209412"/>
    </source>
</evidence>
<feature type="transmembrane region" description="Helical" evidence="1">
    <location>
        <begin position="127"/>
        <end position="149"/>
    </location>
</feature>
<keyword evidence="1" id="KW-0472">Membrane</keyword>
<proteinExistence type="predicted"/>
<keyword evidence="4" id="KW-1185">Reference proteome</keyword>
<dbReference type="Proteomes" id="UP001209412">
    <property type="component" value="Unassembled WGS sequence"/>
</dbReference>
<evidence type="ECO:0000256" key="1">
    <source>
        <dbReference type="SAM" id="Phobius"/>
    </source>
</evidence>
<name>A0AAP5BP61_9BURK</name>
<accession>A0AAP5BP61</accession>
<dbReference type="EMBL" id="JAPKHW010000086">
    <property type="protein sequence ID" value="MCX4152288.1"/>
    <property type="molecule type" value="Genomic_DNA"/>
</dbReference>
<dbReference type="RefSeq" id="WP_266262222.1">
    <property type="nucleotide sequence ID" value="NZ_JAMXWF010000086.1"/>
</dbReference>
<keyword evidence="1" id="KW-0812">Transmembrane</keyword>
<evidence type="ECO:0000313" key="5">
    <source>
        <dbReference type="Proteomes" id="UP001242288"/>
    </source>
</evidence>
<evidence type="ECO:0000313" key="3">
    <source>
        <dbReference type="EMBL" id="MDQ6414100.1"/>
    </source>
</evidence>
<organism evidence="3 5">
    <name type="scientific">Paraburkholderia madseniana</name>
    <dbReference type="NCBI Taxonomy" id="2599607"/>
    <lineage>
        <taxon>Bacteria</taxon>
        <taxon>Pseudomonadati</taxon>
        <taxon>Pseudomonadota</taxon>
        <taxon>Betaproteobacteria</taxon>
        <taxon>Burkholderiales</taxon>
        <taxon>Burkholderiaceae</taxon>
        <taxon>Paraburkholderia</taxon>
    </lineage>
</organism>
<dbReference type="AlphaFoldDB" id="A0AAP5BP61"/>
<dbReference type="Proteomes" id="UP001242288">
    <property type="component" value="Unassembled WGS sequence"/>
</dbReference>
<gene>
    <name evidence="3" type="ORF">NIE36_44085</name>
    <name evidence="2" type="ORF">OSB80_44195</name>
</gene>
<evidence type="ECO:0000313" key="2">
    <source>
        <dbReference type="EMBL" id="MCX4152288.1"/>
    </source>
</evidence>
<dbReference type="EMBL" id="JAMXWF010000086">
    <property type="protein sequence ID" value="MDQ6414100.1"/>
    <property type="molecule type" value="Genomic_DNA"/>
</dbReference>
<keyword evidence="1" id="KW-1133">Transmembrane helix</keyword>
<reference evidence="3" key="1">
    <citation type="submission" date="2022-06" db="EMBL/GenBank/DDBJ databases">
        <title>PHB producers.</title>
        <authorList>
            <person name="Besaury L."/>
        </authorList>
    </citation>
    <scope>NUCLEOTIDE SEQUENCE</scope>
    <source>
        <strain evidence="3 4">SEWS6</strain>
    </source>
</reference>
<protein>
    <submittedName>
        <fullName evidence="3">Uncharacterized protein</fullName>
    </submittedName>
</protein>
<comment type="caution">
    <text evidence="3">The sequence shown here is derived from an EMBL/GenBank/DDBJ whole genome shotgun (WGS) entry which is preliminary data.</text>
</comment>
<sequence>MEIVDIFVEYPSGMSIADRATFIHQLETVAPSERLAAILRELAASEAPPAVTAVIGGVSVRLDARLDGTFSVSRESASSKKSRSGFRLFNLGHSWSKDQRQQFGRFAHTLSAASAAGAIGYGHSTTVWTLAAAFNVSALVVLFVLLFFIGMDSMNGE</sequence>